<organism evidence="2 3">
    <name type="scientific">Serendipita indica (strain DSM 11827)</name>
    <name type="common">Root endophyte fungus</name>
    <name type="synonym">Piriformospora indica</name>
    <dbReference type="NCBI Taxonomy" id="1109443"/>
    <lineage>
        <taxon>Eukaryota</taxon>
        <taxon>Fungi</taxon>
        <taxon>Dikarya</taxon>
        <taxon>Basidiomycota</taxon>
        <taxon>Agaricomycotina</taxon>
        <taxon>Agaricomycetes</taxon>
        <taxon>Sebacinales</taxon>
        <taxon>Serendipitaceae</taxon>
        <taxon>Serendipita</taxon>
    </lineage>
</organism>
<keyword evidence="3" id="KW-1185">Reference proteome</keyword>
<evidence type="ECO:0000313" key="3">
    <source>
        <dbReference type="Proteomes" id="UP000007148"/>
    </source>
</evidence>
<dbReference type="AlphaFoldDB" id="G4TA16"/>
<evidence type="ECO:0000313" key="2">
    <source>
        <dbReference type="EMBL" id="CCA68160.1"/>
    </source>
</evidence>
<gene>
    <name evidence="2" type="ORF">PIIN_02026</name>
</gene>
<proteinExistence type="predicted"/>
<protein>
    <submittedName>
        <fullName evidence="2">Uncharacterized protein</fullName>
    </submittedName>
</protein>
<evidence type="ECO:0000256" key="1">
    <source>
        <dbReference type="SAM" id="MobiDB-lite"/>
    </source>
</evidence>
<feature type="compositionally biased region" description="Polar residues" evidence="1">
    <location>
        <begin position="1"/>
        <end position="10"/>
    </location>
</feature>
<feature type="region of interest" description="Disordered" evidence="1">
    <location>
        <begin position="1"/>
        <end position="22"/>
    </location>
</feature>
<accession>G4TA16</accession>
<comment type="caution">
    <text evidence="2">The sequence shown here is derived from an EMBL/GenBank/DDBJ whole genome shotgun (WGS) entry which is preliminary data.</text>
</comment>
<sequence>MIGRNVQSIQVKPEGPTHDRNKLGLDLSEHAVERIIEIAGECRQKLSPEEREKQVFIESRSHRLSRSPGEYRRKRCVGSFESGEPSGDISVACSVGSTCCGCGCSEQEVVGNETCQGLGACLSSSLSRALVVRYLASTPQSSVHEIDVVGIDDGL</sequence>
<dbReference type="EMBL" id="CAFZ01000027">
    <property type="protein sequence ID" value="CCA68160.1"/>
    <property type="molecule type" value="Genomic_DNA"/>
</dbReference>
<dbReference type="InParanoid" id="G4TA16"/>
<name>G4TA16_SERID</name>
<dbReference type="Proteomes" id="UP000007148">
    <property type="component" value="Unassembled WGS sequence"/>
</dbReference>
<reference evidence="2 3" key="1">
    <citation type="journal article" date="2011" name="PLoS Pathog.">
        <title>Endophytic Life Strategies Decoded by Genome and Transcriptome Analyses of the Mutualistic Root Symbiont Piriformospora indica.</title>
        <authorList>
            <person name="Zuccaro A."/>
            <person name="Lahrmann U."/>
            <person name="Guldener U."/>
            <person name="Langen G."/>
            <person name="Pfiffi S."/>
            <person name="Biedenkopf D."/>
            <person name="Wong P."/>
            <person name="Samans B."/>
            <person name="Grimm C."/>
            <person name="Basiewicz M."/>
            <person name="Murat C."/>
            <person name="Martin F."/>
            <person name="Kogel K.H."/>
        </authorList>
    </citation>
    <scope>NUCLEOTIDE SEQUENCE [LARGE SCALE GENOMIC DNA]</scope>
    <source>
        <strain evidence="2 3">DSM 11827</strain>
    </source>
</reference>
<dbReference type="HOGENOM" id="CLU_1696206_0_0_1"/>